<feature type="transmembrane region" description="Helical" evidence="6">
    <location>
        <begin position="391"/>
        <end position="409"/>
    </location>
</feature>
<feature type="compositionally biased region" description="Basic and acidic residues" evidence="5">
    <location>
        <begin position="281"/>
        <end position="292"/>
    </location>
</feature>
<evidence type="ECO:0000259" key="8">
    <source>
        <dbReference type="Pfam" id="PF23262"/>
    </source>
</evidence>
<dbReference type="InterPro" id="IPR010658">
    <property type="entry name" value="Nodulin-like"/>
</dbReference>
<feature type="transmembrane region" description="Helical" evidence="6">
    <location>
        <begin position="174"/>
        <end position="191"/>
    </location>
</feature>
<feature type="transmembrane region" description="Helical" evidence="6">
    <location>
        <begin position="12"/>
        <end position="33"/>
    </location>
</feature>
<dbReference type="InterPro" id="IPR056555">
    <property type="entry name" value="NFD4_C"/>
</dbReference>
<keyword evidence="10" id="KW-1185">Reference proteome</keyword>
<dbReference type="GO" id="GO:0016020">
    <property type="term" value="C:membrane"/>
    <property type="evidence" value="ECO:0007669"/>
    <property type="project" value="UniProtKB-SubCell"/>
</dbReference>
<dbReference type="EMBL" id="JAGTXO010000045">
    <property type="protein sequence ID" value="KAG8458988.1"/>
    <property type="molecule type" value="Genomic_DNA"/>
</dbReference>
<feature type="transmembrane region" description="Helical" evidence="6">
    <location>
        <begin position="429"/>
        <end position="450"/>
    </location>
</feature>
<feature type="transmembrane region" description="Helical" evidence="6">
    <location>
        <begin position="75"/>
        <end position="95"/>
    </location>
</feature>
<comment type="subcellular location">
    <subcellularLocation>
        <location evidence="1">Membrane</location>
        <topology evidence="1">Multi-pass membrane protein</topology>
    </subcellularLocation>
</comment>
<evidence type="ECO:0000256" key="6">
    <source>
        <dbReference type="SAM" id="Phobius"/>
    </source>
</evidence>
<dbReference type="SUPFAM" id="SSF103473">
    <property type="entry name" value="MFS general substrate transporter"/>
    <property type="match status" value="1"/>
</dbReference>
<dbReference type="PANTHER" id="PTHR21576:SF158">
    <property type="entry name" value="RIBOSOMAL RNA-PROCESSING PROTEIN 12-LIKE CONSERVED DOMAIN-CONTAINING PROTEIN"/>
    <property type="match status" value="1"/>
</dbReference>
<comment type="caution">
    <text evidence="9">The sequence shown here is derived from an EMBL/GenBank/DDBJ whole genome shotgun (WGS) entry which is preliminary data.</text>
</comment>
<evidence type="ECO:0000256" key="4">
    <source>
        <dbReference type="ARBA" id="ARBA00023136"/>
    </source>
</evidence>
<keyword evidence="4 6" id="KW-0472">Membrane</keyword>
<feature type="transmembrane region" description="Helical" evidence="6">
    <location>
        <begin position="520"/>
        <end position="545"/>
    </location>
</feature>
<organism evidence="9 10">
    <name type="scientific">Diacronema lutheri</name>
    <name type="common">Unicellular marine alga</name>
    <name type="synonym">Monochrysis lutheri</name>
    <dbReference type="NCBI Taxonomy" id="2081491"/>
    <lineage>
        <taxon>Eukaryota</taxon>
        <taxon>Haptista</taxon>
        <taxon>Haptophyta</taxon>
        <taxon>Pavlovophyceae</taxon>
        <taxon>Pavlovales</taxon>
        <taxon>Pavlovaceae</taxon>
        <taxon>Diacronema</taxon>
    </lineage>
</organism>
<dbReference type="InterPro" id="IPR036259">
    <property type="entry name" value="MFS_trans_sf"/>
</dbReference>
<evidence type="ECO:0000256" key="3">
    <source>
        <dbReference type="ARBA" id="ARBA00022989"/>
    </source>
</evidence>
<protein>
    <recommendedName>
        <fullName evidence="11">Nodulin-like domain-containing protein</fullName>
    </recommendedName>
</protein>
<evidence type="ECO:0000256" key="5">
    <source>
        <dbReference type="SAM" id="MobiDB-lite"/>
    </source>
</evidence>
<evidence type="ECO:0000313" key="10">
    <source>
        <dbReference type="Proteomes" id="UP000751190"/>
    </source>
</evidence>
<name>A0A8J5X489_DIALT</name>
<sequence length="598" mass="58823">MAAQDARRTALLLAGALVVESVGGLMYAFSLYSETLKRVYGLSQGAVQTIGMAANIGGNVGVHAGIFYDALGPRATVLVALVLGGLGWGGLWLVLVTRWSAPVALLVALSAMQGHAQMFSDCAVVPTIARTFATEQYALALGLAKALVGLSGSLAAQLYAGFFARAPPSVDDGVIAFLLAVALWFCGAVRAQRAAEAEAPMSGNEAGGPESGPFEPLQPLHAQPLASVVVATDGSGGGGGAVGGGGVADGAGDTVGGVGSPAMLEGNWHDGDADAAADSNVRAERAAAEDGHTPLPLPEAEGGALLSASASLLGANVARSTEPTRVARRGGGAGGSVSPRGGCSNDGVAAAGSTVTVVTVAAPSASAAGAAAGAAGGDELTLRGALVSATFWLHFSVHFAISGSAFFLINNLAQVVRAIEPAAEASASAAALVSVLSACNCLGRLAGAWASELAGRLRAPRTAPFALAAALMGVAMVCVSVHSRAALLPACALCGFAFGALNALNACVVPSLYGLRSFGAIYTTIVLAGACGSALIANGLAVAVYDAHLQPGATACEGAGCFRHTALACALLDGFGCACATVLSLRVHRAAAVAAAAR</sequence>
<reference evidence="9" key="1">
    <citation type="submission" date="2021-05" db="EMBL/GenBank/DDBJ databases">
        <title>The genome of the haptophyte Pavlova lutheri (Diacronema luteri, Pavlovales) - a model for lipid biosynthesis in eukaryotic algae.</title>
        <authorList>
            <person name="Hulatt C.J."/>
            <person name="Posewitz M.C."/>
        </authorList>
    </citation>
    <scope>NUCLEOTIDE SEQUENCE</scope>
    <source>
        <strain evidence="9">NIVA-4/92</strain>
    </source>
</reference>
<dbReference type="AlphaFoldDB" id="A0A8J5X489"/>
<dbReference type="Pfam" id="PF23262">
    <property type="entry name" value="NFD4_C"/>
    <property type="match status" value="1"/>
</dbReference>
<evidence type="ECO:0000256" key="2">
    <source>
        <dbReference type="ARBA" id="ARBA00022692"/>
    </source>
</evidence>
<feature type="region of interest" description="Disordered" evidence="5">
    <location>
        <begin position="252"/>
        <end position="301"/>
    </location>
</feature>
<accession>A0A8J5X489</accession>
<keyword evidence="3 6" id="KW-1133">Transmembrane helix</keyword>
<dbReference type="PANTHER" id="PTHR21576">
    <property type="entry name" value="UNCHARACTERIZED NODULIN-LIKE PROTEIN"/>
    <property type="match status" value="1"/>
</dbReference>
<feature type="domain" description="NFD4 C-terminal" evidence="8">
    <location>
        <begin position="384"/>
        <end position="589"/>
    </location>
</feature>
<keyword evidence="2 6" id="KW-0812">Transmembrane</keyword>
<evidence type="ECO:0000313" key="9">
    <source>
        <dbReference type="EMBL" id="KAG8458988.1"/>
    </source>
</evidence>
<evidence type="ECO:0008006" key="11">
    <source>
        <dbReference type="Google" id="ProtNLM"/>
    </source>
</evidence>
<feature type="transmembrane region" description="Helical" evidence="6">
    <location>
        <begin position="462"/>
        <end position="481"/>
    </location>
</feature>
<dbReference type="OrthoDB" id="410267at2759"/>
<gene>
    <name evidence="9" type="ORF">KFE25_006533</name>
</gene>
<dbReference type="Gene3D" id="1.20.1250.20">
    <property type="entry name" value="MFS general substrate transporter like domains"/>
    <property type="match status" value="1"/>
</dbReference>
<evidence type="ECO:0000256" key="1">
    <source>
        <dbReference type="ARBA" id="ARBA00004141"/>
    </source>
</evidence>
<feature type="transmembrane region" description="Helical" evidence="6">
    <location>
        <begin position="137"/>
        <end position="162"/>
    </location>
</feature>
<evidence type="ECO:0000259" key="7">
    <source>
        <dbReference type="Pfam" id="PF06813"/>
    </source>
</evidence>
<dbReference type="Pfam" id="PF06813">
    <property type="entry name" value="Nodulin-like"/>
    <property type="match status" value="1"/>
</dbReference>
<dbReference type="OMA" id="LVMPYWV"/>
<proteinExistence type="predicted"/>
<feature type="transmembrane region" description="Helical" evidence="6">
    <location>
        <begin position="487"/>
        <end position="508"/>
    </location>
</feature>
<feature type="domain" description="Nodulin-like" evidence="7">
    <location>
        <begin position="12"/>
        <end position="171"/>
    </location>
</feature>
<feature type="transmembrane region" description="Helical" evidence="6">
    <location>
        <begin position="45"/>
        <end position="68"/>
    </location>
</feature>
<dbReference type="Proteomes" id="UP000751190">
    <property type="component" value="Unassembled WGS sequence"/>
</dbReference>